<dbReference type="InterPro" id="IPR019369">
    <property type="entry name" value="Efm5/EEF1AKMT1"/>
</dbReference>
<dbReference type="PANTHER" id="PTHR13200:SF0">
    <property type="entry name" value="EEF1A LYSINE METHYLTRANSFERASE 1"/>
    <property type="match status" value="1"/>
</dbReference>
<dbReference type="InterPro" id="IPR041370">
    <property type="entry name" value="Mlase_EEF1AKMT1/ZCCHC4"/>
</dbReference>
<accession>A0A6B0QU05</accession>
<keyword evidence="4" id="KW-0808">Transferase</keyword>
<dbReference type="PANTHER" id="PTHR13200">
    <property type="entry name" value="EEF1A LYSINE METHYLTRANSFERASE 1"/>
    <property type="match status" value="1"/>
</dbReference>
<evidence type="ECO:0000313" key="5">
    <source>
        <dbReference type="EMBL" id="MXQ81015.1"/>
    </source>
</evidence>
<evidence type="ECO:0000256" key="3">
    <source>
        <dbReference type="ARBA" id="ARBA00022603"/>
    </source>
</evidence>
<evidence type="ECO:0000256" key="1">
    <source>
        <dbReference type="ARBA" id="ARBA00004496"/>
    </source>
</evidence>
<evidence type="ECO:0000256" key="4">
    <source>
        <dbReference type="ARBA" id="ARBA00022679"/>
    </source>
</evidence>
<dbReference type="EMBL" id="VBQZ03000006">
    <property type="protein sequence ID" value="MXQ81015.1"/>
    <property type="molecule type" value="Genomic_DNA"/>
</dbReference>
<organism evidence="5 6">
    <name type="scientific">Bos mutus</name>
    <name type="common">wild yak</name>
    <dbReference type="NCBI Taxonomy" id="72004"/>
    <lineage>
        <taxon>Eukaryota</taxon>
        <taxon>Metazoa</taxon>
        <taxon>Chordata</taxon>
        <taxon>Craniata</taxon>
        <taxon>Vertebrata</taxon>
        <taxon>Euteleostomi</taxon>
        <taxon>Mammalia</taxon>
        <taxon>Eutheria</taxon>
        <taxon>Laurasiatheria</taxon>
        <taxon>Artiodactyla</taxon>
        <taxon>Ruminantia</taxon>
        <taxon>Pecora</taxon>
        <taxon>Bovidae</taxon>
        <taxon>Bovinae</taxon>
        <taxon>Bos</taxon>
    </lineage>
</organism>
<comment type="subcellular location">
    <subcellularLocation>
        <location evidence="1">Cytoplasm</location>
    </subcellularLocation>
</comment>
<name>A0A6B0QU05_9CETA</name>
<dbReference type="Proteomes" id="UP000322234">
    <property type="component" value="Unassembled WGS sequence"/>
</dbReference>
<comment type="caution">
    <text evidence="5">The sequence shown here is derived from an EMBL/GenBank/DDBJ whole genome shotgun (WGS) entry which is preliminary data.</text>
</comment>
<dbReference type="Pfam" id="PF10237">
    <property type="entry name" value="N6-adenineMlase"/>
    <property type="match status" value="1"/>
</dbReference>
<keyword evidence="2" id="KW-0963">Cytoplasm</keyword>
<keyword evidence="3" id="KW-0489">Methyltransferase</keyword>
<reference evidence="5" key="1">
    <citation type="submission" date="2019-10" db="EMBL/GenBank/DDBJ databases">
        <title>The sequence and de novo assembly of the wild yak genome.</title>
        <authorList>
            <person name="Liu Y."/>
        </authorList>
    </citation>
    <scope>NUCLEOTIDE SEQUENCE [LARGE SCALE GENOMIC DNA]</scope>
    <source>
        <strain evidence="5">WY2019</strain>
    </source>
</reference>
<evidence type="ECO:0000313" key="6">
    <source>
        <dbReference type="Proteomes" id="UP000322234"/>
    </source>
</evidence>
<dbReference type="AlphaFoldDB" id="A0A6B0QU05"/>
<gene>
    <name evidence="5" type="ORF">E5288_WYG012831</name>
</gene>
<dbReference type="GO" id="GO:0005737">
    <property type="term" value="C:cytoplasm"/>
    <property type="evidence" value="ECO:0007669"/>
    <property type="project" value="UniProtKB-SubCell"/>
</dbReference>
<sequence>MYIEYHEQLNNTHVTERFGYNLRAARGKDCVVKLYILIVTPIRVSLTCQKVLTGFDKYPYDGFLDMRGGNMHFIAYTKLRERHRDDVSVRILQYNHRFAIYGEDFVYYDYRNPVDLPERIATHSFDIVGADTLYLSEECLRKMSETIRLLTRGKILLCTGAVMEEAAAKLLGVKMCKFIPQHTTRTLGNEFRCFVNYDSGLDRDLSVQLPVQEGPSLALKEEPWINKPKPVCGHQGSLENPALKWEKDNNCELGVRLFEGKMEFEECIFTSPVDPVLVIAMICVRDKGWPGCAFSVKTRLGVRASRERSLNTLKTESILSRNTCCDSSPRKHGIDDVSGGMPYACLATSCDTQLHMWAFETLTGIEVTDLSRLVGEEMEHQMAECLSPQTPND</sequence>
<keyword evidence="6" id="KW-1185">Reference proteome</keyword>
<dbReference type="GO" id="GO:0016279">
    <property type="term" value="F:protein-lysine N-methyltransferase activity"/>
    <property type="evidence" value="ECO:0007669"/>
    <property type="project" value="InterPro"/>
</dbReference>
<protein>
    <submittedName>
        <fullName evidence="5">Uncharacterized protein</fullName>
    </submittedName>
</protein>
<evidence type="ECO:0000256" key="2">
    <source>
        <dbReference type="ARBA" id="ARBA00022490"/>
    </source>
</evidence>
<dbReference type="GO" id="GO:0032259">
    <property type="term" value="P:methylation"/>
    <property type="evidence" value="ECO:0007669"/>
    <property type="project" value="UniProtKB-KW"/>
</dbReference>
<proteinExistence type="predicted"/>